<name>A0A5E4NIZ4_9HEMI</name>
<feature type="compositionally biased region" description="Polar residues" evidence="1">
    <location>
        <begin position="1"/>
        <end position="10"/>
    </location>
</feature>
<dbReference type="AlphaFoldDB" id="A0A5E4NIZ4"/>
<keyword evidence="3" id="KW-1185">Reference proteome</keyword>
<feature type="compositionally biased region" description="Polar residues" evidence="1">
    <location>
        <begin position="52"/>
        <end position="61"/>
    </location>
</feature>
<evidence type="ECO:0000313" key="2">
    <source>
        <dbReference type="EMBL" id="VVC42341.1"/>
    </source>
</evidence>
<sequence>MDRSSLATRRSSVDVPGSVSAPGADPAAVIGRSRRAPGIPDGMAGRPYSGLNRGNSKSRIL</sequence>
<organism evidence="2 3">
    <name type="scientific">Cinara cedri</name>
    <dbReference type="NCBI Taxonomy" id="506608"/>
    <lineage>
        <taxon>Eukaryota</taxon>
        <taxon>Metazoa</taxon>
        <taxon>Ecdysozoa</taxon>
        <taxon>Arthropoda</taxon>
        <taxon>Hexapoda</taxon>
        <taxon>Insecta</taxon>
        <taxon>Pterygota</taxon>
        <taxon>Neoptera</taxon>
        <taxon>Paraneoptera</taxon>
        <taxon>Hemiptera</taxon>
        <taxon>Sternorrhyncha</taxon>
        <taxon>Aphidomorpha</taxon>
        <taxon>Aphidoidea</taxon>
        <taxon>Aphididae</taxon>
        <taxon>Lachninae</taxon>
        <taxon>Cinara</taxon>
    </lineage>
</organism>
<proteinExistence type="predicted"/>
<dbReference type="EMBL" id="CABPRJ010001946">
    <property type="protein sequence ID" value="VVC42341.1"/>
    <property type="molecule type" value="Genomic_DNA"/>
</dbReference>
<evidence type="ECO:0000313" key="3">
    <source>
        <dbReference type="Proteomes" id="UP000325440"/>
    </source>
</evidence>
<reference evidence="2 3" key="1">
    <citation type="submission" date="2019-08" db="EMBL/GenBank/DDBJ databases">
        <authorList>
            <person name="Alioto T."/>
            <person name="Alioto T."/>
            <person name="Gomez Garrido J."/>
        </authorList>
    </citation>
    <scope>NUCLEOTIDE SEQUENCE [LARGE SCALE GENOMIC DNA]</scope>
</reference>
<evidence type="ECO:0000256" key="1">
    <source>
        <dbReference type="SAM" id="MobiDB-lite"/>
    </source>
</evidence>
<feature type="region of interest" description="Disordered" evidence="1">
    <location>
        <begin position="1"/>
        <end position="61"/>
    </location>
</feature>
<accession>A0A5E4NIZ4</accession>
<protein>
    <submittedName>
        <fullName evidence="2">Uncharacterized protein</fullName>
    </submittedName>
</protein>
<dbReference type="Proteomes" id="UP000325440">
    <property type="component" value="Unassembled WGS sequence"/>
</dbReference>
<feature type="non-terminal residue" evidence="2">
    <location>
        <position position="61"/>
    </location>
</feature>
<gene>
    <name evidence="2" type="ORF">CINCED_3A019696</name>
</gene>